<protein>
    <submittedName>
        <fullName evidence="1">Uncharacterized protein</fullName>
    </submittedName>
</protein>
<dbReference type="EMBL" id="ML000559">
    <property type="protein sequence ID" value="RKO84050.1"/>
    <property type="molecule type" value="Genomic_DNA"/>
</dbReference>
<gene>
    <name evidence="1" type="ORF">BDK51DRAFT_32666</name>
</gene>
<evidence type="ECO:0000313" key="1">
    <source>
        <dbReference type="EMBL" id="RKO84050.1"/>
    </source>
</evidence>
<dbReference type="AlphaFoldDB" id="A0A4P9W0H9"/>
<accession>A0A4P9W0H9</accession>
<name>A0A4P9W0H9_9FUNG</name>
<keyword evidence="2" id="KW-1185">Reference proteome</keyword>
<reference evidence="2" key="1">
    <citation type="journal article" date="2018" name="Nat. Microbiol.">
        <title>Leveraging single-cell genomics to expand the fungal tree of life.</title>
        <authorList>
            <person name="Ahrendt S.R."/>
            <person name="Quandt C.A."/>
            <person name="Ciobanu D."/>
            <person name="Clum A."/>
            <person name="Salamov A."/>
            <person name="Andreopoulos B."/>
            <person name="Cheng J.F."/>
            <person name="Woyke T."/>
            <person name="Pelin A."/>
            <person name="Henrissat B."/>
            <person name="Reynolds N.K."/>
            <person name="Benny G.L."/>
            <person name="Smith M.E."/>
            <person name="James T.Y."/>
            <person name="Grigoriev I.V."/>
        </authorList>
    </citation>
    <scope>NUCLEOTIDE SEQUENCE [LARGE SCALE GENOMIC DNA]</scope>
</reference>
<organism evidence="1 2">
    <name type="scientific">Blyttiomyces helicus</name>
    <dbReference type="NCBI Taxonomy" id="388810"/>
    <lineage>
        <taxon>Eukaryota</taxon>
        <taxon>Fungi</taxon>
        <taxon>Fungi incertae sedis</taxon>
        <taxon>Chytridiomycota</taxon>
        <taxon>Chytridiomycota incertae sedis</taxon>
        <taxon>Chytridiomycetes</taxon>
        <taxon>Chytridiomycetes incertae sedis</taxon>
        <taxon>Blyttiomyces</taxon>
    </lineage>
</organism>
<feature type="non-terminal residue" evidence="1">
    <location>
        <position position="155"/>
    </location>
</feature>
<proteinExistence type="predicted"/>
<sequence length="155" mass="16761">MSTAAEQNDLQSTSRPSDARKYLGTVGTYLMCSPLGGLQVQLTLCSVSTTVVTGLNPVEANRDYQCSCAPDAADRSYCGQVVHRHSDVWGPSKQCALGSSYKRSVETTLQDKPPMVPVDEAQVPGAYVIEVAKKTLECDNWIVLARRGSPGNMYN</sequence>
<evidence type="ECO:0000313" key="2">
    <source>
        <dbReference type="Proteomes" id="UP000269721"/>
    </source>
</evidence>
<dbReference type="Proteomes" id="UP000269721">
    <property type="component" value="Unassembled WGS sequence"/>
</dbReference>